<evidence type="ECO:0000313" key="2">
    <source>
        <dbReference type="EMBL" id="PIQ68287.1"/>
    </source>
</evidence>
<dbReference type="EMBL" id="PCVG01000064">
    <property type="protein sequence ID" value="PIQ68287.1"/>
    <property type="molecule type" value="Genomic_DNA"/>
</dbReference>
<proteinExistence type="predicted"/>
<name>A0A2H0KAN6_9BACT</name>
<dbReference type="AlphaFoldDB" id="A0A2H0KAN6"/>
<protein>
    <submittedName>
        <fullName evidence="2">Uncharacterized protein</fullName>
    </submittedName>
</protein>
<keyword evidence="1" id="KW-0812">Transmembrane</keyword>
<evidence type="ECO:0000256" key="1">
    <source>
        <dbReference type="SAM" id="Phobius"/>
    </source>
</evidence>
<organism evidence="2 3">
    <name type="scientific">Candidatus Taylorbacteria bacterium CG11_big_fil_rev_8_21_14_0_20_46_11</name>
    <dbReference type="NCBI Taxonomy" id="1975025"/>
    <lineage>
        <taxon>Bacteria</taxon>
        <taxon>Candidatus Tayloriibacteriota</taxon>
    </lineage>
</organism>
<feature type="transmembrane region" description="Helical" evidence="1">
    <location>
        <begin position="12"/>
        <end position="32"/>
    </location>
</feature>
<dbReference type="Proteomes" id="UP000229342">
    <property type="component" value="Unassembled WGS sequence"/>
</dbReference>
<keyword evidence="1" id="KW-1133">Transmembrane helix</keyword>
<evidence type="ECO:0000313" key="3">
    <source>
        <dbReference type="Proteomes" id="UP000229342"/>
    </source>
</evidence>
<accession>A0A2H0KAN6</accession>
<comment type="caution">
    <text evidence="2">The sequence shown here is derived from an EMBL/GenBank/DDBJ whole genome shotgun (WGS) entry which is preliminary data.</text>
</comment>
<gene>
    <name evidence="2" type="ORF">COV91_04940</name>
</gene>
<sequence length="133" mass="14640">MATKKMQSTSKIGITAASIAATAAAAGAYYFYYSKSAKKNRAVAKEWMKKAEKEIVSETKKLKEAALNKENYNKIVTAVSDKYQKLKKLESGELKDFAGALKSAWTQVEKDVQTKGKVIKKAVKKAVKDAVKK</sequence>
<keyword evidence="1" id="KW-0472">Membrane</keyword>
<reference evidence="2 3" key="1">
    <citation type="submission" date="2017-09" db="EMBL/GenBank/DDBJ databases">
        <title>Depth-based differentiation of microbial function through sediment-hosted aquifers and enrichment of novel symbionts in the deep terrestrial subsurface.</title>
        <authorList>
            <person name="Probst A.J."/>
            <person name="Ladd B."/>
            <person name="Jarett J.K."/>
            <person name="Geller-Mcgrath D.E."/>
            <person name="Sieber C.M."/>
            <person name="Emerson J.B."/>
            <person name="Anantharaman K."/>
            <person name="Thomas B.C."/>
            <person name="Malmstrom R."/>
            <person name="Stieglmeier M."/>
            <person name="Klingl A."/>
            <person name="Woyke T."/>
            <person name="Ryan C.M."/>
            <person name="Banfield J.F."/>
        </authorList>
    </citation>
    <scope>NUCLEOTIDE SEQUENCE [LARGE SCALE GENOMIC DNA]</scope>
    <source>
        <strain evidence="2">CG11_big_fil_rev_8_21_14_0_20_46_11</strain>
    </source>
</reference>